<dbReference type="EMBL" id="JASSZA010000004">
    <property type="protein sequence ID" value="KAK2114147.1"/>
    <property type="molecule type" value="Genomic_DNA"/>
</dbReference>
<dbReference type="Proteomes" id="UP001266305">
    <property type="component" value="Unassembled WGS sequence"/>
</dbReference>
<sequence length="114" mass="12933">MPVRRSLHPSAGPALSIHQTYKQEKIQGNAPVFCHMPIKPNCSFGRALVRQFLRPAVPRGFNAGKGTQEEEEPVRAEWLDVTMDNRRRNEEKQTSYDLFILGGGLYMTARIAYS</sequence>
<protein>
    <submittedName>
        <fullName evidence="1">Uncharacterized protein</fullName>
    </submittedName>
</protein>
<keyword evidence="2" id="KW-1185">Reference proteome</keyword>
<gene>
    <name evidence="1" type="ORF">P7K49_008413</name>
</gene>
<evidence type="ECO:0000313" key="2">
    <source>
        <dbReference type="Proteomes" id="UP001266305"/>
    </source>
</evidence>
<name>A0ABQ9VXQ5_SAGOE</name>
<organism evidence="1 2">
    <name type="scientific">Saguinus oedipus</name>
    <name type="common">Cotton-top tamarin</name>
    <name type="synonym">Oedipomidas oedipus</name>
    <dbReference type="NCBI Taxonomy" id="9490"/>
    <lineage>
        <taxon>Eukaryota</taxon>
        <taxon>Metazoa</taxon>
        <taxon>Chordata</taxon>
        <taxon>Craniata</taxon>
        <taxon>Vertebrata</taxon>
        <taxon>Euteleostomi</taxon>
        <taxon>Mammalia</taxon>
        <taxon>Eutheria</taxon>
        <taxon>Euarchontoglires</taxon>
        <taxon>Primates</taxon>
        <taxon>Haplorrhini</taxon>
        <taxon>Platyrrhini</taxon>
        <taxon>Cebidae</taxon>
        <taxon>Callitrichinae</taxon>
        <taxon>Saguinus</taxon>
    </lineage>
</organism>
<accession>A0ABQ9VXQ5</accession>
<comment type="caution">
    <text evidence="1">The sequence shown here is derived from an EMBL/GenBank/DDBJ whole genome shotgun (WGS) entry which is preliminary data.</text>
</comment>
<evidence type="ECO:0000313" key="1">
    <source>
        <dbReference type="EMBL" id="KAK2114147.1"/>
    </source>
</evidence>
<proteinExistence type="predicted"/>
<reference evidence="1 2" key="1">
    <citation type="submission" date="2023-05" db="EMBL/GenBank/DDBJ databases">
        <title>B98-5 Cell Line De Novo Hybrid Assembly: An Optical Mapping Approach.</title>
        <authorList>
            <person name="Kananen K."/>
            <person name="Auerbach J.A."/>
            <person name="Kautto E."/>
            <person name="Blachly J.S."/>
        </authorList>
    </citation>
    <scope>NUCLEOTIDE SEQUENCE [LARGE SCALE GENOMIC DNA]</scope>
    <source>
        <strain evidence="1">B95-8</strain>
        <tissue evidence="1">Cell line</tissue>
    </source>
</reference>